<dbReference type="OrthoDB" id="2564485at2759"/>
<keyword evidence="1" id="KW-0812">Transmembrane</keyword>
<evidence type="ECO:0000256" key="1">
    <source>
        <dbReference type="SAM" id="Phobius"/>
    </source>
</evidence>
<name>A0A0B7FE43_THACB</name>
<reference evidence="2 3" key="1">
    <citation type="submission" date="2014-11" db="EMBL/GenBank/DDBJ databases">
        <authorList>
            <person name="Wibberg Daniel"/>
        </authorList>
    </citation>
    <scope>NUCLEOTIDE SEQUENCE [LARGE SCALE GENOMIC DNA]</scope>
    <source>
        <strain evidence="2">Rhizoctonia solani AG1-IB 7/3/14</strain>
    </source>
</reference>
<dbReference type="Proteomes" id="UP000059188">
    <property type="component" value="Unassembled WGS sequence"/>
</dbReference>
<keyword evidence="1" id="KW-1133">Transmembrane helix</keyword>
<sequence length="533" mass="61061">MKLRQLQYAVQNEYTIPYLPHIFYFVLLLLLCILIPLNIALVGSDVVTTLKTDPIIDNPWWMPRDWPSFFRPQIAQKCQPASITDDMSLRTNSPMPLFKYVLRRAYRDKEAHDDPSNRIYPALYLANKLSNCEIRTITWRVEVPAAIMRYQAKIYCTLRGDQSSESELPDGMEFVTTFNLVDNPDLAPHDMVDYISTNVAPEPKGSPGDSYIVNSTLAELPVKSNSTNNVLGVLDGIHTDLSRAIWSQYRIWSARQDPGIFSTYFVEWFAQIGNYCPSTDDDEFYKSPCGNMTNPKRWHRSYGTTNDYGANNTFILPFNVTITNSFIALRDAIMIDLGNIDMASNIYVNKTYFNQAIRVDPYHVQAGNTIANLSGNLQMDSAKYWSFCSFWGCVNTSWAEALLNLSENTPLKGIALPYRPDNPQQSSVLNFRYLCPMFRRKSISALLVSVFATTFTIIASLYTLFDLYMPKVEAYHQKQKQEFARAINRNIEDQSEEDHLVGEPISKVNTFDSSQTLYVPVSQLEKEKDERYH</sequence>
<proteinExistence type="predicted"/>
<organism evidence="2 3">
    <name type="scientific">Thanatephorus cucumeris (strain AG1-IB / isolate 7/3/14)</name>
    <name type="common">Lettuce bottom rot fungus</name>
    <name type="synonym">Rhizoctonia solani</name>
    <dbReference type="NCBI Taxonomy" id="1108050"/>
    <lineage>
        <taxon>Eukaryota</taxon>
        <taxon>Fungi</taxon>
        <taxon>Dikarya</taxon>
        <taxon>Basidiomycota</taxon>
        <taxon>Agaricomycotina</taxon>
        <taxon>Agaricomycetes</taxon>
        <taxon>Cantharellales</taxon>
        <taxon>Ceratobasidiaceae</taxon>
        <taxon>Rhizoctonia</taxon>
        <taxon>Rhizoctonia solani AG-1</taxon>
    </lineage>
</organism>
<evidence type="ECO:0000313" key="3">
    <source>
        <dbReference type="Proteomes" id="UP000059188"/>
    </source>
</evidence>
<accession>A0A0B7FE43</accession>
<dbReference type="AlphaFoldDB" id="A0A0B7FE43"/>
<feature type="transmembrane region" description="Helical" evidence="1">
    <location>
        <begin position="22"/>
        <end position="42"/>
    </location>
</feature>
<keyword evidence="3" id="KW-1185">Reference proteome</keyword>
<feature type="transmembrane region" description="Helical" evidence="1">
    <location>
        <begin position="443"/>
        <end position="465"/>
    </location>
</feature>
<gene>
    <name evidence="2" type="ORF">RSOLAG1IB_01162</name>
</gene>
<keyword evidence="1" id="KW-0472">Membrane</keyword>
<evidence type="ECO:0008006" key="4">
    <source>
        <dbReference type="Google" id="ProtNLM"/>
    </source>
</evidence>
<dbReference type="EMBL" id="LN679101">
    <property type="protein sequence ID" value="CEL55154.1"/>
    <property type="molecule type" value="Genomic_DNA"/>
</dbReference>
<protein>
    <recommendedName>
        <fullName evidence="4">Bet1-like protein</fullName>
    </recommendedName>
</protein>
<evidence type="ECO:0000313" key="2">
    <source>
        <dbReference type="EMBL" id="CEL55154.1"/>
    </source>
</evidence>